<dbReference type="GO" id="GO:0031072">
    <property type="term" value="F:heat shock protein binding"/>
    <property type="evidence" value="ECO:0007669"/>
    <property type="project" value="TreeGrafter"/>
</dbReference>
<dbReference type="Proteomes" id="UP000030653">
    <property type="component" value="Unassembled WGS sequence"/>
</dbReference>
<dbReference type="InterPro" id="IPR013855">
    <property type="entry name" value="Cdc37_N_dom"/>
</dbReference>
<feature type="compositionally biased region" description="Acidic residues" evidence="7">
    <location>
        <begin position="250"/>
        <end position="268"/>
    </location>
</feature>
<dbReference type="GO" id="GO:0050821">
    <property type="term" value="P:protein stabilization"/>
    <property type="evidence" value="ECO:0007669"/>
    <property type="project" value="TreeGrafter"/>
</dbReference>
<dbReference type="GO" id="GO:0019901">
    <property type="term" value="F:protein kinase binding"/>
    <property type="evidence" value="ECO:0007669"/>
    <property type="project" value="InterPro"/>
</dbReference>
<dbReference type="Pfam" id="PF08565">
    <property type="entry name" value="CDC37_M"/>
    <property type="match status" value="1"/>
</dbReference>
<keyword evidence="12" id="KW-1185">Reference proteome</keyword>
<dbReference type="PANTHER" id="PTHR12800">
    <property type="entry name" value="CDC37-RELATED"/>
    <property type="match status" value="1"/>
</dbReference>
<dbReference type="GO" id="GO:0051082">
    <property type="term" value="F:unfolded protein binding"/>
    <property type="evidence" value="ECO:0007669"/>
    <property type="project" value="TreeGrafter"/>
</dbReference>
<dbReference type="InterPro" id="IPR013873">
    <property type="entry name" value="Cdc37_C"/>
</dbReference>
<feature type="region of interest" description="Disordered" evidence="7">
    <location>
        <begin position="82"/>
        <end position="109"/>
    </location>
</feature>
<dbReference type="RefSeq" id="XP_040630260.1">
    <property type="nucleotide sequence ID" value="XM_040774988.1"/>
</dbReference>
<protein>
    <recommendedName>
        <fullName evidence="5">Hsp90 chaperone protein kinase-targeting subunit</fullName>
    </recommendedName>
</protein>
<accession>M5FZ92</accession>
<comment type="subcellular location">
    <subcellularLocation>
        <location evidence="1">Cytoplasm</location>
    </subcellularLocation>
</comment>
<dbReference type="PANTHER" id="PTHR12800:SF4">
    <property type="entry name" value="HSP90 CO-CHAPERONE CDC37"/>
    <property type="match status" value="1"/>
</dbReference>
<dbReference type="InterPro" id="IPR013874">
    <property type="entry name" value="Cdc37_Hsp90-bd"/>
</dbReference>
<feature type="compositionally biased region" description="Basic and acidic residues" evidence="7">
    <location>
        <begin position="498"/>
        <end position="513"/>
    </location>
</feature>
<feature type="domain" description="Cdc37 N-terminal" evidence="10">
    <location>
        <begin position="2"/>
        <end position="187"/>
    </location>
</feature>
<dbReference type="EMBL" id="JH795860">
    <property type="protein sequence ID" value="EJU03366.1"/>
    <property type="molecule type" value="Genomic_DNA"/>
</dbReference>
<dbReference type="GO" id="GO:0051087">
    <property type="term" value="F:protein-folding chaperone binding"/>
    <property type="evidence" value="ECO:0007669"/>
    <property type="project" value="TreeGrafter"/>
</dbReference>
<dbReference type="GO" id="GO:0005737">
    <property type="term" value="C:cytoplasm"/>
    <property type="evidence" value="ECO:0007669"/>
    <property type="project" value="UniProtKB-SubCell"/>
</dbReference>
<dbReference type="AlphaFoldDB" id="M5FZ92"/>
<dbReference type="GO" id="GO:0006457">
    <property type="term" value="P:protein folding"/>
    <property type="evidence" value="ECO:0007669"/>
    <property type="project" value="TreeGrafter"/>
</dbReference>
<dbReference type="OMA" id="NYSKWDQ"/>
<dbReference type="HOGENOM" id="CLU_033261_0_0_1"/>
<name>M5FZ92_DACPD</name>
<evidence type="ECO:0000313" key="12">
    <source>
        <dbReference type="Proteomes" id="UP000030653"/>
    </source>
</evidence>
<keyword evidence="3" id="KW-0963">Cytoplasm</keyword>
<dbReference type="Pfam" id="PF08564">
    <property type="entry name" value="CDC37_C"/>
    <property type="match status" value="1"/>
</dbReference>
<dbReference type="SMART" id="SM01071">
    <property type="entry name" value="CDC37_N"/>
    <property type="match status" value="1"/>
</dbReference>
<dbReference type="InterPro" id="IPR004918">
    <property type="entry name" value="Cdc37"/>
</dbReference>
<dbReference type="SMART" id="SM01069">
    <property type="entry name" value="CDC37_C"/>
    <property type="match status" value="1"/>
</dbReference>
<dbReference type="STRING" id="1858805.M5FZ92"/>
<dbReference type="InterPro" id="IPR038189">
    <property type="entry name" value="Cdc37_Hsp90-bd_sf"/>
</dbReference>
<feature type="region of interest" description="Disordered" evidence="7">
    <location>
        <begin position="493"/>
        <end position="520"/>
    </location>
</feature>
<evidence type="ECO:0000256" key="3">
    <source>
        <dbReference type="ARBA" id="ARBA00022490"/>
    </source>
</evidence>
<comment type="similarity">
    <text evidence="2">Belongs to the CDC37 family.</text>
</comment>
<feature type="domain" description="Cdc37 Hsp90 binding" evidence="9">
    <location>
        <begin position="222"/>
        <end position="390"/>
    </location>
</feature>
<dbReference type="Pfam" id="PF03234">
    <property type="entry name" value="CDC37_N"/>
    <property type="match status" value="1"/>
</dbReference>
<proteinExistence type="inferred from homology"/>
<feature type="region of interest" description="Disordered" evidence="7">
    <location>
        <begin position="200"/>
        <end position="269"/>
    </location>
</feature>
<evidence type="ECO:0000256" key="6">
    <source>
        <dbReference type="SAM" id="Coils"/>
    </source>
</evidence>
<evidence type="ECO:0000259" key="9">
    <source>
        <dbReference type="SMART" id="SM01070"/>
    </source>
</evidence>
<evidence type="ECO:0000256" key="7">
    <source>
        <dbReference type="SAM" id="MobiDB-lite"/>
    </source>
</evidence>
<feature type="coiled-coil region" evidence="6">
    <location>
        <begin position="143"/>
        <end position="177"/>
    </location>
</feature>
<keyword evidence="4" id="KW-0143">Chaperone</keyword>
<evidence type="ECO:0000256" key="4">
    <source>
        <dbReference type="ARBA" id="ARBA00023186"/>
    </source>
</evidence>
<gene>
    <name evidence="11" type="ORF">DACRYDRAFT_50428</name>
</gene>
<keyword evidence="6" id="KW-0175">Coiled coil</keyword>
<evidence type="ECO:0000313" key="11">
    <source>
        <dbReference type="EMBL" id="EJU03366.1"/>
    </source>
</evidence>
<reference evidence="11 12" key="1">
    <citation type="journal article" date="2012" name="Science">
        <title>The Paleozoic origin of enzymatic lignin decomposition reconstructed from 31 fungal genomes.</title>
        <authorList>
            <person name="Floudas D."/>
            <person name="Binder M."/>
            <person name="Riley R."/>
            <person name="Barry K."/>
            <person name="Blanchette R.A."/>
            <person name="Henrissat B."/>
            <person name="Martinez A.T."/>
            <person name="Otillar R."/>
            <person name="Spatafora J.W."/>
            <person name="Yadav J.S."/>
            <person name="Aerts A."/>
            <person name="Benoit I."/>
            <person name="Boyd A."/>
            <person name="Carlson A."/>
            <person name="Copeland A."/>
            <person name="Coutinho P.M."/>
            <person name="de Vries R.P."/>
            <person name="Ferreira P."/>
            <person name="Findley K."/>
            <person name="Foster B."/>
            <person name="Gaskell J."/>
            <person name="Glotzer D."/>
            <person name="Gorecki P."/>
            <person name="Heitman J."/>
            <person name="Hesse C."/>
            <person name="Hori C."/>
            <person name="Igarashi K."/>
            <person name="Jurgens J.A."/>
            <person name="Kallen N."/>
            <person name="Kersten P."/>
            <person name="Kohler A."/>
            <person name="Kuees U."/>
            <person name="Kumar T.K.A."/>
            <person name="Kuo A."/>
            <person name="LaButti K."/>
            <person name="Larrondo L.F."/>
            <person name="Lindquist E."/>
            <person name="Ling A."/>
            <person name="Lombard V."/>
            <person name="Lucas S."/>
            <person name="Lundell T."/>
            <person name="Martin R."/>
            <person name="McLaughlin D.J."/>
            <person name="Morgenstern I."/>
            <person name="Morin E."/>
            <person name="Murat C."/>
            <person name="Nagy L.G."/>
            <person name="Nolan M."/>
            <person name="Ohm R.A."/>
            <person name="Patyshakuliyeva A."/>
            <person name="Rokas A."/>
            <person name="Ruiz-Duenas F.J."/>
            <person name="Sabat G."/>
            <person name="Salamov A."/>
            <person name="Samejima M."/>
            <person name="Schmutz J."/>
            <person name="Slot J.C."/>
            <person name="St John F."/>
            <person name="Stenlid J."/>
            <person name="Sun H."/>
            <person name="Sun S."/>
            <person name="Syed K."/>
            <person name="Tsang A."/>
            <person name="Wiebenga A."/>
            <person name="Young D."/>
            <person name="Pisabarro A."/>
            <person name="Eastwood D.C."/>
            <person name="Martin F."/>
            <person name="Cullen D."/>
            <person name="Grigoriev I.V."/>
            <person name="Hibbett D.S."/>
        </authorList>
    </citation>
    <scope>NUCLEOTIDE SEQUENCE [LARGE SCALE GENOMIC DNA]</scope>
    <source>
        <strain evidence="11 12">DJM-731 SS1</strain>
    </source>
</reference>
<dbReference type="SMART" id="SM01070">
    <property type="entry name" value="CDC37_M"/>
    <property type="match status" value="1"/>
</dbReference>
<dbReference type="Gene3D" id="1.20.58.610">
    <property type="entry name" value="Cdc37, Hsp90 binding domain"/>
    <property type="match status" value="1"/>
</dbReference>
<dbReference type="OrthoDB" id="440202at2759"/>
<feature type="domain" description="Cdc37 C-terminal" evidence="8">
    <location>
        <begin position="405"/>
        <end position="516"/>
    </location>
</feature>
<evidence type="ECO:0000259" key="8">
    <source>
        <dbReference type="SMART" id="SM01069"/>
    </source>
</evidence>
<evidence type="ECO:0000256" key="5">
    <source>
        <dbReference type="ARBA" id="ARBA00031396"/>
    </source>
</evidence>
<dbReference type="SUPFAM" id="SSF101391">
    <property type="entry name" value="Hsp90 co-chaperone CDC37"/>
    <property type="match status" value="1"/>
</dbReference>
<organism evidence="11 12">
    <name type="scientific">Dacryopinax primogenitus (strain DJM 731)</name>
    <name type="common">Brown rot fungus</name>
    <dbReference type="NCBI Taxonomy" id="1858805"/>
    <lineage>
        <taxon>Eukaryota</taxon>
        <taxon>Fungi</taxon>
        <taxon>Dikarya</taxon>
        <taxon>Basidiomycota</taxon>
        <taxon>Agaricomycotina</taxon>
        <taxon>Dacrymycetes</taxon>
        <taxon>Dacrymycetales</taxon>
        <taxon>Dacrymycetaceae</taxon>
        <taxon>Dacryopinax</taxon>
    </lineage>
</organism>
<sequence>MPLNYSKWDKLELSDDSDIEGHPNVDKKSLIRRWKQRDIHEKREARKHKIAQLGEEIKTSNIILPRISALISAVSTNGPKEFSSLTERLKKQPSPDGPAPYPGAPKAPSYDQMMESLLYKVWEDVREKGTDVKDEQSLETALVKELNVHEAELGKRVKECEEELQALNEEAHAKITSDDIHEGFDSHYLPHKVEDVEIAPSQAAPKHKKTHKTTETSFETLNSPKPMAPIATPKDAPTPVPNQEEKSGYEADEPGEDDDEDDDDDDELPALSPALLKFSRIGVGKYDESYHFLQENNSVLAAGALDALFGAAYLAEMRNDTKYAKSCVHQALLLQYCEKLGKDGIAVFFRRMASGHQNAQAVFMKDVNDTYGLMKQRVAANRASASQGKETIQLQVESGVNSISFNIPDGPPPPPGQALEVNYEGLEEGERPDVEEVRMWLQKRWDIWQGFPKKLRKALQSGSLENVNKVLEGMEVEPAEKIVQQLQEGGILNFSESGVRDETPAGKAARGETGEAPAKA</sequence>
<evidence type="ECO:0000256" key="1">
    <source>
        <dbReference type="ARBA" id="ARBA00004496"/>
    </source>
</evidence>
<feature type="compositionally biased region" description="Pro residues" evidence="7">
    <location>
        <begin position="95"/>
        <end position="105"/>
    </location>
</feature>
<evidence type="ECO:0000259" key="10">
    <source>
        <dbReference type="SMART" id="SM01071"/>
    </source>
</evidence>
<evidence type="ECO:0000256" key="2">
    <source>
        <dbReference type="ARBA" id="ARBA00006222"/>
    </source>
</evidence>
<dbReference type="GeneID" id="63690050"/>